<dbReference type="EMBL" id="BARU01007579">
    <property type="protein sequence ID" value="GAH46317.1"/>
    <property type="molecule type" value="Genomic_DNA"/>
</dbReference>
<sequence>MKFSGSGTLSKMKYEDIIVSSGSLRMDGDIECLGFRSSGSARGEGNLIIHG</sequence>
<evidence type="ECO:0008006" key="2">
    <source>
        <dbReference type="Google" id="ProtNLM"/>
    </source>
</evidence>
<organism evidence="1">
    <name type="scientific">marine sediment metagenome</name>
    <dbReference type="NCBI Taxonomy" id="412755"/>
    <lineage>
        <taxon>unclassified sequences</taxon>
        <taxon>metagenomes</taxon>
        <taxon>ecological metagenomes</taxon>
    </lineage>
</organism>
<gene>
    <name evidence="1" type="ORF">S03H2_14929</name>
</gene>
<evidence type="ECO:0000313" key="1">
    <source>
        <dbReference type="EMBL" id="GAH46317.1"/>
    </source>
</evidence>
<comment type="caution">
    <text evidence="1">The sequence shown here is derived from an EMBL/GenBank/DDBJ whole genome shotgun (WGS) entry which is preliminary data.</text>
</comment>
<feature type="non-terminal residue" evidence="1">
    <location>
        <position position="51"/>
    </location>
</feature>
<proteinExistence type="predicted"/>
<protein>
    <recommendedName>
        <fullName evidence="2">Cell shape determination protein CcmA</fullName>
    </recommendedName>
</protein>
<reference evidence="1" key="1">
    <citation type="journal article" date="2014" name="Front. Microbiol.">
        <title>High frequency of phylogenetically diverse reductive dehalogenase-homologous genes in deep subseafloor sedimentary metagenomes.</title>
        <authorList>
            <person name="Kawai M."/>
            <person name="Futagami T."/>
            <person name="Toyoda A."/>
            <person name="Takaki Y."/>
            <person name="Nishi S."/>
            <person name="Hori S."/>
            <person name="Arai W."/>
            <person name="Tsubouchi T."/>
            <person name="Morono Y."/>
            <person name="Uchiyama I."/>
            <person name="Ito T."/>
            <person name="Fujiyama A."/>
            <person name="Inagaki F."/>
            <person name="Takami H."/>
        </authorList>
    </citation>
    <scope>NUCLEOTIDE SEQUENCE</scope>
    <source>
        <strain evidence="1">Expedition CK06-06</strain>
    </source>
</reference>
<accession>X1FMV8</accession>
<name>X1FMV8_9ZZZZ</name>
<dbReference type="AlphaFoldDB" id="X1FMV8"/>